<organism evidence="1 2">
    <name type="scientific">Hibiscus sabdariffa</name>
    <name type="common">roselle</name>
    <dbReference type="NCBI Taxonomy" id="183260"/>
    <lineage>
        <taxon>Eukaryota</taxon>
        <taxon>Viridiplantae</taxon>
        <taxon>Streptophyta</taxon>
        <taxon>Embryophyta</taxon>
        <taxon>Tracheophyta</taxon>
        <taxon>Spermatophyta</taxon>
        <taxon>Magnoliopsida</taxon>
        <taxon>eudicotyledons</taxon>
        <taxon>Gunneridae</taxon>
        <taxon>Pentapetalae</taxon>
        <taxon>rosids</taxon>
        <taxon>malvids</taxon>
        <taxon>Malvales</taxon>
        <taxon>Malvaceae</taxon>
        <taxon>Malvoideae</taxon>
        <taxon>Hibiscus</taxon>
    </lineage>
</organism>
<sequence length="76" mass="8640">MVATSSSKRFSLRSFASHSDLNSIHFPVPSSLFPAEQISWKETLNLDPIGFPRLGSLLWELIYSRENWVLNSTSNK</sequence>
<gene>
    <name evidence="1" type="ORF">V6N11_017379</name>
</gene>
<comment type="caution">
    <text evidence="1">The sequence shown here is derived from an EMBL/GenBank/DDBJ whole genome shotgun (WGS) entry which is preliminary data.</text>
</comment>
<accession>A0ABR2TY52</accession>
<proteinExistence type="predicted"/>
<name>A0ABR2TY52_9ROSI</name>
<evidence type="ECO:0000313" key="2">
    <source>
        <dbReference type="Proteomes" id="UP001396334"/>
    </source>
</evidence>
<evidence type="ECO:0000313" key="1">
    <source>
        <dbReference type="EMBL" id="KAK9042302.1"/>
    </source>
</evidence>
<dbReference type="Proteomes" id="UP001396334">
    <property type="component" value="Unassembled WGS sequence"/>
</dbReference>
<reference evidence="1 2" key="1">
    <citation type="journal article" date="2024" name="G3 (Bethesda)">
        <title>Genome assembly of Hibiscus sabdariffa L. provides insights into metabolisms of medicinal natural products.</title>
        <authorList>
            <person name="Kim T."/>
        </authorList>
    </citation>
    <scope>NUCLEOTIDE SEQUENCE [LARGE SCALE GENOMIC DNA]</scope>
    <source>
        <strain evidence="1">TK-2024</strain>
        <tissue evidence="1">Old leaves</tissue>
    </source>
</reference>
<protein>
    <submittedName>
        <fullName evidence="1">Uncharacterized protein</fullName>
    </submittedName>
</protein>
<keyword evidence="2" id="KW-1185">Reference proteome</keyword>
<dbReference type="EMBL" id="JBBPBN010000004">
    <property type="protein sequence ID" value="KAK9042302.1"/>
    <property type="molecule type" value="Genomic_DNA"/>
</dbReference>